<sequence>MKLPQAARTVVTISHTVIFIIIHALGSHGCSPFIRLKEFYRLSSEGVTKATIDSPSANKFMGFQRVGKGVLFLYPAPSVFVSSNLCRGVFKDDQREGQGGGGSTL</sequence>
<proteinExistence type="predicted"/>
<protein>
    <submittedName>
        <fullName evidence="1">Uncharacterized protein</fullName>
    </submittedName>
</protein>
<dbReference type="GeneID" id="89990438"/>
<dbReference type="Proteomes" id="UP001432216">
    <property type="component" value="Chromosome 5"/>
</dbReference>
<accession>A0ABZ2AYR9</accession>
<name>A0ABZ2AYR9_9TREE</name>
<reference evidence="1 2" key="1">
    <citation type="submission" date="2024-01" db="EMBL/GenBank/DDBJ databases">
        <title>Comparative genomics of Cryptococcus and Kwoniella reveals pathogenesis evolution and contrasting modes of karyotype evolution via chromosome fusion or intercentromeric recombination.</title>
        <authorList>
            <person name="Coelho M.A."/>
            <person name="David-Palma M."/>
            <person name="Shea T."/>
            <person name="Bowers K."/>
            <person name="McGinley-Smith S."/>
            <person name="Mohammad A.W."/>
            <person name="Gnirke A."/>
            <person name="Yurkov A.M."/>
            <person name="Nowrousian M."/>
            <person name="Sun S."/>
            <person name="Cuomo C.A."/>
            <person name="Heitman J."/>
        </authorList>
    </citation>
    <scope>NUCLEOTIDE SEQUENCE [LARGE SCALE GENOMIC DNA]</scope>
    <source>
        <strain evidence="1 2">7685027</strain>
    </source>
</reference>
<evidence type="ECO:0000313" key="1">
    <source>
        <dbReference type="EMBL" id="WVO22336.1"/>
    </source>
</evidence>
<organism evidence="1 2">
    <name type="scientific">Cryptococcus decagattii</name>
    <dbReference type="NCBI Taxonomy" id="1859122"/>
    <lineage>
        <taxon>Eukaryota</taxon>
        <taxon>Fungi</taxon>
        <taxon>Dikarya</taxon>
        <taxon>Basidiomycota</taxon>
        <taxon>Agaricomycotina</taxon>
        <taxon>Tremellomycetes</taxon>
        <taxon>Tremellales</taxon>
        <taxon>Cryptococcaceae</taxon>
        <taxon>Cryptococcus</taxon>
        <taxon>Cryptococcus gattii species complex</taxon>
    </lineage>
</organism>
<dbReference type="EMBL" id="CP143810">
    <property type="protein sequence ID" value="WVO22336.1"/>
    <property type="molecule type" value="Genomic_DNA"/>
</dbReference>
<evidence type="ECO:0000313" key="2">
    <source>
        <dbReference type="Proteomes" id="UP001432216"/>
    </source>
</evidence>
<dbReference type="RefSeq" id="XP_064721575.1">
    <property type="nucleotide sequence ID" value="XM_064865503.1"/>
</dbReference>
<gene>
    <name evidence="1" type="ORF">IAS62_003666</name>
</gene>
<keyword evidence="2" id="KW-1185">Reference proteome</keyword>